<keyword evidence="5" id="KW-1185">Reference proteome</keyword>
<dbReference type="RefSeq" id="WP_062331239.1">
    <property type="nucleotide sequence ID" value="NZ_CBCRZU010000009.1"/>
</dbReference>
<keyword evidence="1" id="KW-0732">Signal</keyword>
<reference evidence="3 5" key="2">
    <citation type="submission" date="2018-06" db="EMBL/GenBank/DDBJ databases">
        <authorList>
            <consortium name="Pathogen Informatics"/>
            <person name="Doyle S."/>
        </authorList>
    </citation>
    <scope>NUCLEOTIDE SEQUENCE [LARGE SCALE GENOMIC DNA]</scope>
    <source>
        <strain evidence="3 5">NCTC10465</strain>
    </source>
</reference>
<reference evidence="2 4" key="1">
    <citation type="submission" date="2017-12" db="EMBL/GenBank/DDBJ databases">
        <title>Phylogenetic diversity of female urinary microbiome.</title>
        <authorList>
            <person name="Thomas-White K."/>
            <person name="Wolfe A.J."/>
        </authorList>
    </citation>
    <scope>NUCLEOTIDE SEQUENCE [LARGE SCALE GENOMIC DNA]</scope>
    <source>
        <strain evidence="2 4">UMB0416</strain>
    </source>
</reference>
<dbReference type="Pfam" id="PF11306">
    <property type="entry name" value="DUF3108"/>
    <property type="match status" value="1"/>
</dbReference>
<feature type="signal peptide" evidence="1">
    <location>
        <begin position="1"/>
        <end position="27"/>
    </location>
</feature>
<dbReference type="AlphaFoldDB" id="A0A0X8K5F7"/>
<dbReference type="EMBL" id="PKJS01000001">
    <property type="protein sequence ID" value="PKZ69862.1"/>
    <property type="molecule type" value="Genomic_DNA"/>
</dbReference>
<evidence type="ECO:0000313" key="2">
    <source>
        <dbReference type="EMBL" id="PKZ69862.1"/>
    </source>
</evidence>
<dbReference type="InterPro" id="IPR021457">
    <property type="entry name" value="DUF3108"/>
</dbReference>
<dbReference type="GeneID" id="35777746"/>
<proteinExistence type="predicted"/>
<evidence type="ECO:0000313" key="3">
    <source>
        <dbReference type="EMBL" id="STY97099.1"/>
    </source>
</evidence>
<name>A0A0X8K5F7_FAUOS</name>
<organism evidence="2 4">
    <name type="scientific">Faucicola osloensis</name>
    <name type="common">Moraxella osloensis</name>
    <dbReference type="NCBI Taxonomy" id="34062"/>
    <lineage>
        <taxon>Bacteria</taxon>
        <taxon>Pseudomonadati</taxon>
        <taxon>Pseudomonadota</taxon>
        <taxon>Gammaproteobacteria</taxon>
        <taxon>Moraxellales</taxon>
        <taxon>Moraxellaceae</taxon>
        <taxon>Faucicola</taxon>
    </lineage>
</organism>
<evidence type="ECO:0000313" key="5">
    <source>
        <dbReference type="Proteomes" id="UP000255230"/>
    </source>
</evidence>
<gene>
    <name evidence="2" type="ORF">CYJ96_00450</name>
    <name evidence="3" type="ORF">NCTC10465_00874</name>
</gene>
<accession>A0A0X8K5F7</accession>
<evidence type="ECO:0000256" key="1">
    <source>
        <dbReference type="SAM" id="SignalP"/>
    </source>
</evidence>
<sequence>MKNSLVKKLLVSTSLVSAMAITAMANAAVAPFNATYNFNIEGKYNGTASRVLTQTGNQYFYNVNASVGKLASAKQTANFVNANGAILPVSALTQYKILGTGRTTTLNFNNAKKQLVTNYKGQNKVIALPQPAYDDLSLEIQIREDLKAGKFRGKYYMADRNTVEAVPFKKSAVTRITVPAGTFDVVRIDRVHDDKDRQTSFWLAPKLDYLPVKVVQNNDGKKMEMNLVKVN</sequence>
<protein>
    <submittedName>
        <fullName evidence="2">DUF3108 domain-containing protein</fullName>
    </submittedName>
    <submittedName>
        <fullName evidence="3">Protein of uncharacterized function (DUF3108)</fullName>
    </submittedName>
</protein>
<dbReference type="KEGG" id="mos:AXE82_02955"/>
<evidence type="ECO:0000313" key="4">
    <source>
        <dbReference type="Proteomes" id="UP000234914"/>
    </source>
</evidence>
<dbReference type="Proteomes" id="UP000234914">
    <property type="component" value="Unassembled WGS sequence"/>
</dbReference>
<dbReference type="Proteomes" id="UP000255230">
    <property type="component" value="Unassembled WGS sequence"/>
</dbReference>
<dbReference type="EMBL" id="UGPY01000001">
    <property type="protein sequence ID" value="STY97099.1"/>
    <property type="molecule type" value="Genomic_DNA"/>
</dbReference>
<feature type="chain" id="PRO_5014528480" evidence="1">
    <location>
        <begin position="28"/>
        <end position="231"/>
    </location>
</feature>